<comment type="caution">
    <text evidence="16">The sequence shown here is derived from an EMBL/GenBank/DDBJ whole genome shotgun (WGS) entry which is preliminary data.</text>
</comment>
<evidence type="ECO:0000256" key="4">
    <source>
        <dbReference type="ARBA" id="ARBA00022824"/>
    </source>
</evidence>
<keyword evidence="6" id="KW-0560">Oxidoreductase</keyword>
<dbReference type="InterPro" id="IPR002225">
    <property type="entry name" value="3Beta_OHSteriod_DH/Estase"/>
</dbReference>
<evidence type="ECO:0000256" key="8">
    <source>
        <dbReference type="ARBA" id="ARBA00023136"/>
    </source>
</evidence>
<keyword evidence="17" id="KW-1185">Reference proteome</keyword>
<dbReference type="PROSITE" id="PS51352">
    <property type="entry name" value="THIOREDOXIN_2"/>
    <property type="match status" value="2"/>
</dbReference>
<evidence type="ECO:0000313" key="17">
    <source>
        <dbReference type="Proteomes" id="UP000827721"/>
    </source>
</evidence>
<dbReference type="Gene3D" id="3.40.30.10">
    <property type="entry name" value="Glutaredoxin"/>
    <property type="match status" value="6"/>
</dbReference>
<dbReference type="Pfam" id="PF02453">
    <property type="entry name" value="Reticulon"/>
    <property type="match status" value="1"/>
</dbReference>
<dbReference type="PANTHER" id="PTHR13871">
    <property type="entry name" value="THIOREDOXIN"/>
    <property type="match status" value="1"/>
</dbReference>
<evidence type="ECO:0000256" key="7">
    <source>
        <dbReference type="ARBA" id="ARBA00023027"/>
    </source>
</evidence>
<feature type="domain" description="Thioredoxin" evidence="15">
    <location>
        <begin position="778"/>
        <end position="928"/>
    </location>
</feature>
<dbReference type="InterPro" id="IPR045870">
    <property type="entry name" value="TryX_NRX_thioredoxin_dom"/>
</dbReference>
<dbReference type="InterPro" id="IPR003388">
    <property type="entry name" value="Reticulon"/>
</dbReference>
<dbReference type="CDD" id="cd03009">
    <property type="entry name" value="TryX_like_TryX_NRX"/>
    <property type="match status" value="1"/>
</dbReference>
<dbReference type="InterPro" id="IPR013766">
    <property type="entry name" value="Thioredoxin_domain"/>
</dbReference>
<keyword evidence="2 12" id="KW-0812">Transmembrane</keyword>
<dbReference type="InterPro" id="IPR036249">
    <property type="entry name" value="Thioredoxin-like_sf"/>
</dbReference>
<dbReference type="Gene3D" id="3.40.50.720">
    <property type="entry name" value="NAD(P)-binding Rossmann-like Domain"/>
    <property type="match status" value="1"/>
</dbReference>
<evidence type="ECO:0000256" key="11">
    <source>
        <dbReference type="ARBA" id="ARBA00047804"/>
    </source>
</evidence>
<dbReference type="InterPro" id="IPR052259">
    <property type="entry name" value="Nucleoredoxin-like"/>
</dbReference>
<comment type="catalytic activity">
    <reaction evidence="11">
        <text>[protein]-dithiol + NADP(+) = [protein]-disulfide + NADPH + H(+)</text>
        <dbReference type="Rhea" id="RHEA:18753"/>
        <dbReference type="Rhea" id="RHEA-COMP:10593"/>
        <dbReference type="Rhea" id="RHEA-COMP:10594"/>
        <dbReference type="ChEBI" id="CHEBI:15378"/>
        <dbReference type="ChEBI" id="CHEBI:29950"/>
        <dbReference type="ChEBI" id="CHEBI:50058"/>
        <dbReference type="ChEBI" id="CHEBI:57783"/>
        <dbReference type="ChEBI" id="CHEBI:58349"/>
        <dbReference type="EC" id="1.8.1.8"/>
    </reaction>
</comment>
<comment type="similarity">
    <text evidence="9">Belongs to the nucleoredoxin family.</text>
</comment>
<comment type="subcellular location">
    <subcellularLocation>
        <location evidence="1 12">Endoplasmic reticulum membrane</location>
        <topology evidence="1 12">Multi-pass membrane protein</topology>
    </subcellularLocation>
</comment>
<evidence type="ECO:0000256" key="2">
    <source>
        <dbReference type="ARBA" id="ARBA00022692"/>
    </source>
</evidence>
<dbReference type="SUPFAM" id="SSF51735">
    <property type="entry name" value="NAD(P)-binding Rossmann-fold domains"/>
    <property type="match status" value="1"/>
</dbReference>
<feature type="domain" description="Reticulon" evidence="14">
    <location>
        <begin position="381"/>
        <end position="546"/>
    </location>
</feature>
<evidence type="ECO:0000256" key="6">
    <source>
        <dbReference type="ARBA" id="ARBA00023002"/>
    </source>
</evidence>
<evidence type="ECO:0000313" key="16">
    <source>
        <dbReference type="EMBL" id="KAH7574474.1"/>
    </source>
</evidence>
<evidence type="ECO:0000256" key="10">
    <source>
        <dbReference type="ARBA" id="ARBA00047388"/>
    </source>
</evidence>
<name>A0ABQ8ICT6_9ROSI</name>
<keyword evidence="7" id="KW-0520">NAD</keyword>
<dbReference type="EMBL" id="JAFEMO010000003">
    <property type="protein sequence ID" value="KAH7574474.1"/>
    <property type="molecule type" value="Genomic_DNA"/>
</dbReference>
<evidence type="ECO:0000259" key="14">
    <source>
        <dbReference type="PROSITE" id="PS50845"/>
    </source>
</evidence>
<gene>
    <name evidence="16" type="ORF">JRO89_XS03G0300700</name>
</gene>
<evidence type="ECO:0000256" key="12">
    <source>
        <dbReference type="RuleBase" id="RU363132"/>
    </source>
</evidence>
<dbReference type="SUPFAM" id="SSF52833">
    <property type="entry name" value="Thioredoxin-like"/>
    <property type="match status" value="5"/>
</dbReference>
<feature type="compositionally biased region" description="Gly residues" evidence="13">
    <location>
        <begin position="1426"/>
        <end position="1435"/>
    </location>
</feature>
<dbReference type="InterPro" id="IPR046349">
    <property type="entry name" value="C1-like_sf"/>
</dbReference>
<dbReference type="PROSITE" id="PS50845">
    <property type="entry name" value="RETICULON"/>
    <property type="match status" value="1"/>
</dbReference>
<sequence>MSVEERWCVVTGGRGFAARHLVEMLIRYEMFSVRIADLGPSIQLEPYEEQGILGDALRSGRAQFVSTDLRNKAQVLQAFQGAEVVFHMAAPNSSINNYQLHHSVNVEGTKNIIDACVELKVKRLIYTSSPSVVFDGVHGNHNVNESLPYPDKHNDFYSATKAEGEALVIKSNGTNGLLTCCIRPSSIFGPGDRLLVPSLVNAAKAGKSKFIIGDGQNIYDFTYVENVAHAHVCAERALASSEGSVAEKAAGQAYFITNVEPIKFWEFVSLILEGLGYERPRIKIPVFVMMPIAHIVEWTYKLLGPYGMKVPQLTPSRIRLLSCSRSFDCSKAKDRLGYTPIVSLQDGLKRTIESYSHLRAVNQLKREGPSKASKFLGGGRVADTLLWRDKKQTLTAVLVLVAIYYNFIVPGSTIITTLSKLLLLALIFLLIHSYLPEKILGYKVEKISISHFHLSEEKSHRVALSVASLWNTAVGTLKSLCKGNDWMLFLKLSLRTSGRFITSIVISGLPLAFLIFFVYEKKEQEIDAMVLEVLSIGGKLKSDISRKFITAKFSELEGKIIGLYFAASSSELCQQLTLLLIDIYNELISLKNNFEVILISLDDDEESFHKHFSAMPWLAIPHSNQTARDRFKSLYAIEEVPQLVLLNERGDFVSSDGFSLVFWFGATGHLFASERIKQLEEEEESQKKNQTLNSVLATPERDFLITSDGKEVPIPELEGKMVGLYVSLGSFRSCQNFTSKLIDLDKCLKEKGESFEIVHACPFSTEKIAELEELREARRESQTLVSLLVADELDFVPVSELVGKTVLFYFSRLACPPCRAFTPKLAKAYHEIKANHPDFEVIFVSLDNDEESFKQYYAEMPWLALPYDDKRETLINRTFKYDGIPHLAAIGPDGTMLCNEAKELVMFFGSDSYPFDEDRKKEMDSRLKEIQRKRICWRSNGNKVTCNELEEKIIALYFAGSSCVQSNHFTPILIEAYNDLIISMKKSFEVILVSSDNDEESFQKHFSTMPWLALPQSNQTARDSFKSLYAIGETPQLIILNQKGHLLSSNGLSLVYEFGSKGYPFTPERIKQLRDEEEIQKKKNQSLRSVLATPTRDFVISNDGKLVPISELEGKLVGLYVSLGSFRACQKFTPKLVDLYRSLKEKGESFEVVYVSLEDDKESFENEFMKMPWLAIPFGDKSLKKLPVYFKLNALPTLLILGPDGKTLNESQTLESLLVSDELDFVIGKDDIKVPVSELVGKTVLFYFSRKACPPCRAFTPKLAKTYHEIKAKQPDFEVIFVSLDNDEESFNKYYSEMPWLALPYDDRREASLRRTFKSKGIPHLAAIGPNGKILTNEAKELVLFLGSDAYPFDENIKKEMERRLEEMAKGWPEKVRNKKHPDHELVLLLGGWTYSCGECRFKLHPECAMADTEKQNNVDDDNSEAGGGQAGNED</sequence>
<proteinExistence type="inferred from homology"/>
<feature type="region of interest" description="Disordered" evidence="13">
    <location>
        <begin position="1413"/>
        <end position="1435"/>
    </location>
</feature>
<dbReference type="SUPFAM" id="SSF57889">
    <property type="entry name" value="Cysteine-rich domain"/>
    <property type="match status" value="1"/>
</dbReference>
<keyword evidence="5 12" id="KW-1133">Transmembrane helix</keyword>
<reference evidence="16 17" key="1">
    <citation type="submission" date="2021-02" db="EMBL/GenBank/DDBJ databases">
        <title>Plant Genome Project.</title>
        <authorList>
            <person name="Zhang R.-G."/>
        </authorList>
    </citation>
    <scope>NUCLEOTIDE SEQUENCE [LARGE SCALE GENOMIC DNA]</scope>
    <source>
        <tissue evidence="16">Leaves</tissue>
    </source>
</reference>
<evidence type="ECO:0000256" key="1">
    <source>
        <dbReference type="ARBA" id="ARBA00004477"/>
    </source>
</evidence>
<dbReference type="CDD" id="cd09813">
    <property type="entry name" value="3b-HSD-NSDHL-like_SDR_e"/>
    <property type="match status" value="1"/>
</dbReference>
<protein>
    <recommendedName>
        <fullName evidence="12">Reticulon-like protein</fullName>
    </recommendedName>
</protein>
<evidence type="ECO:0000259" key="15">
    <source>
        <dbReference type="PROSITE" id="PS51352"/>
    </source>
</evidence>
<dbReference type="PANTHER" id="PTHR13871:SF96">
    <property type="entry name" value="THIOREDOXIN DOMAIN-CONTAINING PROTEIN"/>
    <property type="match status" value="1"/>
</dbReference>
<accession>A0ABQ8ICT6</accession>
<keyword evidence="8 12" id="KW-0472">Membrane</keyword>
<evidence type="ECO:0000256" key="13">
    <source>
        <dbReference type="SAM" id="MobiDB-lite"/>
    </source>
</evidence>
<keyword evidence="4 12" id="KW-0256">Endoplasmic reticulum</keyword>
<dbReference type="InterPro" id="IPR012336">
    <property type="entry name" value="Thioredoxin-like_fold"/>
</dbReference>
<dbReference type="Pfam" id="PF13905">
    <property type="entry name" value="Thioredoxin_8"/>
    <property type="match status" value="5"/>
</dbReference>
<feature type="transmembrane region" description="Helical" evidence="12">
    <location>
        <begin position="421"/>
        <end position="441"/>
    </location>
</feature>
<evidence type="ECO:0000256" key="5">
    <source>
        <dbReference type="ARBA" id="ARBA00022989"/>
    </source>
</evidence>
<keyword evidence="3" id="KW-0677">Repeat</keyword>
<dbReference type="Proteomes" id="UP000827721">
    <property type="component" value="Unassembled WGS sequence"/>
</dbReference>
<evidence type="ECO:0000256" key="9">
    <source>
        <dbReference type="ARBA" id="ARBA00025782"/>
    </source>
</evidence>
<feature type="domain" description="Thioredoxin" evidence="15">
    <location>
        <begin position="1208"/>
        <end position="1370"/>
    </location>
</feature>
<dbReference type="InterPro" id="IPR036291">
    <property type="entry name" value="NAD(P)-bd_dom_sf"/>
</dbReference>
<dbReference type="Pfam" id="PF01073">
    <property type="entry name" value="3Beta_HSD"/>
    <property type="match status" value="1"/>
</dbReference>
<feature type="transmembrane region" description="Helical" evidence="12">
    <location>
        <begin position="500"/>
        <end position="519"/>
    </location>
</feature>
<comment type="catalytic activity">
    <reaction evidence="10">
        <text>[protein]-dithiol + NAD(+) = [protein]-disulfide + NADH + H(+)</text>
        <dbReference type="Rhea" id="RHEA:18749"/>
        <dbReference type="Rhea" id="RHEA-COMP:10593"/>
        <dbReference type="Rhea" id="RHEA-COMP:10594"/>
        <dbReference type="ChEBI" id="CHEBI:15378"/>
        <dbReference type="ChEBI" id="CHEBI:29950"/>
        <dbReference type="ChEBI" id="CHEBI:50058"/>
        <dbReference type="ChEBI" id="CHEBI:57540"/>
        <dbReference type="ChEBI" id="CHEBI:57945"/>
        <dbReference type="EC" id="1.8.1.8"/>
    </reaction>
</comment>
<evidence type="ECO:0000256" key="3">
    <source>
        <dbReference type="ARBA" id="ARBA00022737"/>
    </source>
</evidence>
<organism evidence="16 17">
    <name type="scientific">Xanthoceras sorbifolium</name>
    <dbReference type="NCBI Taxonomy" id="99658"/>
    <lineage>
        <taxon>Eukaryota</taxon>
        <taxon>Viridiplantae</taxon>
        <taxon>Streptophyta</taxon>
        <taxon>Embryophyta</taxon>
        <taxon>Tracheophyta</taxon>
        <taxon>Spermatophyta</taxon>
        <taxon>Magnoliopsida</taxon>
        <taxon>eudicotyledons</taxon>
        <taxon>Gunneridae</taxon>
        <taxon>Pentapetalae</taxon>
        <taxon>rosids</taxon>
        <taxon>malvids</taxon>
        <taxon>Sapindales</taxon>
        <taxon>Sapindaceae</taxon>
        <taxon>Xanthoceroideae</taxon>
        <taxon>Xanthoceras</taxon>
    </lineage>
</organism>